<dbReference type="RefSeq" id="WP_124927108.1">
    <property type="nucleotide sequence ID" value="NZ_BMOH01000003.1"/>
</dbReference>
<gene>
    <name evidence="1" type="ORF">EHS89_15670</name>
</gene>
<reference evidence="1 2" key="1">
    <citation type="submission" date="2018-11" db="EMBL/GenBank/DDBJ databases">
        <title>The draft genome sequence of Amphritea balenae JAMM 1525T.</title>
        <authorList>
            <person name="Fang Z."/>
            <person name="Zhang Y."/>
            <person name="Han X."/>
        </authorList>
    </citation>
    <scope>NUCLEOTIDE SEQUENCE [LARGE SCALE GENOMIC DNA]</scope>
    <source>
        <strain evidence="1 2">JAMM 1525</strain>
    </source>
</reference>
<sequence>MEKDTETSTQPTVSFSELPKETQDLVRKAQLKHKISEQYHQQYFGDTPSVNGVHVYGRMLVSVRGNIYQSNDPDFDWETPADFLVSYLKSSFGDLWLEEELAKDYREMHEVAKWYTKGVPNLEENASDRWGKPNGKALSLLHLAYDLFVLESVDQLPDFILNRLRNKQNFNGSRYELFVFATLIRAGFTLEHSDEKSGKNGRVPECLAIHTETNQKVYIEAKTRNVKNVLGSSQGKSKKIRLYDKLKDAMQKNVDGPYLIFVDVNHPNMKAEKGHREFEKLRSEYRKLEKSHKESMPNLVCFTNIPFHYGANGTSPGSNMIGFMIPRYPKYKMLNKVLQELDSSLNKYDYLPKEFQESSEHADRILDNVKA</sequence>
<organism evidence="1 2">
    <name type="scientific">Amphritea balenae</name>
    <dbReference type="NCBI Taxonomy" id="452629"/>
    <lineage>
        <taxon>Bacteria</taxon>
        <taxon>Pseudomonadati</taxon>
        <taxon>Pseudomonadota</taxon>
        <taxon>Gammaproteobacteria</taxon>
        <taxon>Oceanospirillales</taxon>
        <taxon>Oceanospirillaceae</taxon>
        <taxon>Amphritea</taxon>
    </lineage>
</organism>
<proteinExistence type="predicted"/>
<dbReference type="EMBL" id="RQXV01000009">
    <property type="protein sequence ID" value="RRC98013.1"/>
    <property type="molecule type" value="Genomic_DNA"/>
</dbReference>
<accession>A0A3P1SL79</accession>
<dbReference type="AlphaFoldDB" id="A0A3P1SL79"/>
<name>A0A3P1SL79_9GAMM</name>
<evidence type="ECO:0000313" key="2">
    <source>
        <dbReference type="Proteomes" id="UP000267535"/>
    </source>
</evidence>
<comment type="caution">
    <text evidence="1">The sequence shown here is derived from an EMBL/GenBank/DDBJ whole genome shotgun (WGS) entry which is preliminary data.</text>
</comment>
<keyword evidence="2" id="KW-1185">Reference proteome</keyword>
<evidence type="ECO:0000313" key="1">
    <source>
        <dbReference type="EMBL" id="RRC98013.1"/>
    </source>
</evidence>
<dbReference type="OrthoDB" id="6078507at2"/>
<protein>
    <submittedName>
        <fullName evidence="1">Uncharacterized protein</fullName>
    </submittedName>
</protein>
<dbReference type="Proteomes" id="UP000267535">
    <property type="component" value="Unassembled WGS sequence"/>
</dbReference>